<dbReference type="SMART" id="SM01400">
    <property type="entry name" value="Pribosyltran_N"/>
    <property type="match status" value="1"/>
</dbReference>
<name>A0ABZ0D6E0_9BURK</name>
<dbReference type="InterPro" id="IPR029099">
    <property type="entry name" value="Pribosyltran_N"/>
</dbReference>
<gene>
    <name evidence="5" type="ORF">RXV79_12495</name>
</gene>
<accession>A0ABZ0D6E0</accession>
<dbReference type="Gene3D" id="3.40.50.2020">
    <property type="match status" value="2"/>
</dbReference>
<feature type="domain" description="Ribose-phosphate pyrophosphokinase N-terminal" evidence="4">
    <location>
        <begin position="4"/>
        <end position="115"/>
    </location>
</feature>
<comment type="similarity">
    <text evidence="2">Belongs to the ribose-phosphate pyrophosphokinase family.</text>
</comment>
<dbReference type="CDD" id="cd06223">
    <property type="entry name" value="PRTases_typeI"/>
    <property type="match status" value="1"/>
</dbReference>
<dbReference type="NCBIfam" id="TIGR01251">
    <property type="entry name" value="ribP_PPkin"/>
    <property type="match status" value="1"/>
</dbReference>
<dbReference type="InterPro" id="IPR005946">
    <property type="entry name" value="Rib-P_diPkinase"/>
</dbReference>
<keyword evidence="6" id="KW-1185">Reference proteome</keyword>
<proteinExistence type="inferred from homology"/>
<protein>
    <submittedName>
        <fullName evidence="5">Ribose-phosphate pyrophosphokinase</fullName>
    </submittedName>
</protein>
<sequence length="296" mass="31782">MSVVVLALPGNEAMAERLATGLGAQRGNASVRRFPDGESSVRVVSSVEGCHVVIVCTLDRPDDKLVPLLLLAAAAREAGAASVGLVAPYLAYMRQDVRFQPGETISAKHVASWLSQGFDWLATVDPHLHRIADLAEVYSVPTRNVHAAQAIADWLRANVGRPVLIGPDEESRQWVDDVAQRAGVPSLVLRKTRRGDREVEVSVPDVARWRGHTPVLVDDIVSTGRTMIETVGHLKSLEMPAPVCVALHAVFAGTAFDDLLAAGAAQVVSSDTIAHPSNRISMADELARAVRELLPR</sequence>
<evidence type="ECO:0000259" key="4">
    <source>
        <dbReference type="Pfam" id="PF13793"/>
    </source>
</evidence>
<evidence type="ECO:0000256" key="2">
    <source>
        <dbReference type="RuleBase" id="RU004324"/>
    </source>
</evidence>
<evidence type="ECO:0000259" key="3">
    <source>
        <dbReference type="Pfam" id="PF00156"/>
    </source>
</evidence>
<dbReference type="PANTHER" id="PTHR10210">
    <property type="entry name" value="RIBOSE-PHOSPHATE DIPHOSPHOKINASE FAMILY MEMBER"/>
    <property type="match status" value="1"/>
</dbReference>
<dbReference type="PANTHER" id="PTHR10210:SF41">
    <property type="entry name" value="RIBOSE-PHOSPHATE PYROPHOSPHOKINASE 1, CHLOROPLASTIC"/>
    <property type="match status" value="1"/>
</dbReference>
<evidence type="ECO:0000256" key="1">
    <source>
        <dbReference type="ARBA" id="ARBA00022727"/>
    </source>
</evidence>
<dbReference type="RefSeq" id="WP_316703750.1">
    <property type="nucleotide sequence ID" value="NZ_CP136336.1"/>
</dbReference>
<keyword evidence="1 2" id="KW-0545">Nucleotide biosynthesis</keyword>
<dbReference type="NCBIfam" id="NF005537">
    <property type="entry name" value="PRK07199.1"/>
    <property type="match status" value="1"/>
</dbReference>
<evidence type="ECO:0000313" key="6">
    <source>
        <dbReference type="Proteomes" id="UP001303946"/>
    </source>
</evidence>
<feature type="domain" description="Phosphoribosyltransferase" evidence="3">
    <location>
        <begin position="148"/>
        <end position="252"/>
    </location>
</feature>
<dbReference type="SUPFAM" id="SSF53271">
    <property type="entry name" value="PRTase-like"/>
    <property type="match status" value="2"/>
</dbReference>
<dbReference type="InterPro" id="IPR029057">
    <property type="entry name" value="PRTase-like"/>
</dbReference>
<evidence type="ECO:0000313" key="5">
    <source>
        <dbReference type="EMBL" id="WOB10842.1"/>
    </source>
</evidence>
<dbReference type="InterPro" id="IPR000836">
    <property type="entry name" value="PRTase_dom"/>
</dbReference>
<dbReference type="Pfam" id="PF00156">
    <property type="entry name" value="Pribosyltran"/>
    <property type="match status" value="1"/>
</dbReference>
<reference evidence="5 6" key="1">
    <citation type="submission" date="2023-10" db="EMBL/GenBank/DDBJ databases">
        <title>Bacteria for the degradation of biodegradable plastic PBAT(Polybutylene adipate terephthalate).</title>
        <authorList>
            <person name="Weon H.-Y."/>
            <person name="Yeon J."/>
        </authorList>
    </citation>
    <scope>NUCLEOTIDE SEQUENCE [LARGE SCALE GENOMIC DNA]</scope>
    <source>
        <strain evidence="5 6">SBD 7-3</strain>
    </source>
</reference>
<dbReference type="EMBL" id="CP136336">
    <property type="protein sequence ID" value="WOB10842.1"/>
    <property type="molecule type" value="Genomic_DNA"/>
</dbReference>
<organism evidence="5 6">
    <name type="scientific">Piscinibacter gummiphilus</name>
    <dbReference type="NCBI Taxonomy" id="946333"/>
    <lineage>
        <taxon>Bacteria</taxon>
        <taxon>Pseudomonadati</taxon>
        <taxon>Pseudomonadota</taxon>
        <taxon>Betaproteobacteria</taxon>
        <taxon>Burkholderiales</taxon>
        <taxon>Sphaerotilaceae</taxon>
        <taxon>Piscinibacter</taxon>
    </lineage>
</organism>
<dbReference type="Proteomes" id="UP001303946">
    <property type="component" value="Chromosome"/>
</dbReference>
<dbReference type="Pfam" id="PF13793">
    <property type="entry name" value="Pribosyltran_N"/>
    <property type="match status" value="1"/>
</dbReference>